<name>A0A1B9NT96_ALILO</name>
<dbReference type="Proteomes" id="UP000093523">
    <property type="component" value="Unassembled WGS sequence"/>
</dbReference>
<feature type="transmembrane region" description="Helical" evidence="1">
    <location>
        <begin position="6"/>
        <end position="27"/>
    </location>
</feature>
<evidence type="ECO:0000256" key="1">
    <source>
        <dbReference type="SAM" id="Phobius"/>
    </source>
</evidence>
<keyword evidence="1" id="KW-0472">Membrane</keyword>
<accession>A0A1B9NT96</accession>
<dbReference type="AlphaFoldDB" id="A0A1B9NT96"/>
<sequence>MSFEHVLPWLALLISGISLFVSGYSIYRDRSRVKVFCKVVYDCSRDQSENRDNPPPFLRIYVVNTGKRPIFLSNLCGYISRKSAHSWALKDEPIAFDENGIPSVFSSGFVHDVGVRLNDGEIYEYRIKHDDYTKLYSIENDGFMFRKYYLTDVLGKKFFVKGSKVGIKKLSEYQA</sequence>
<dbReference type="EMBL" id="MAJU01000033">
    <property type="protein sequence ID" value="OCH16907.1"/>
    <property type="molecule type" value="Genomic_DNA"/>
</dbReference>
<comment type="caution">
    <text evidence="2">The sequence shown here is derived from an EMBL/GenBank/DDBJ whole genome shotgun (WGS) entry which is preliminary data.</text>
</comment>
<reference evidence="2 3" key="1">
    <citation type="submission" date="2016-06" db="EMBL/GenBank/DDBJ databases">
        <authorList>
            <person name="Kjaerup R.B."/>
            <person name="Dalgaard T.S."/>
            <person name="Juul-Madsen H.R."/>
        </authorList>
    </citation>
    <scope>NUCLEOTIDE SEQUENCE [LARGE SCALE GENOMIC DNA]</scope>
    <source>
        <strain evidence="2 3">1S159</strain>
    </source>
</reference>
<dbReference type="RefSeq" id="WP_065612257.1">
    <property type="nucleotide sequence ID" value="NZ_CAWMPN010000033.1"/>
</dbReference>
<evidence type="ECO:0000313" key="2">
    <source>
        <dbReference type="EMBL" id="OCH16907.1"/>
    </source>
</evidence>
<keyword evidence="1" id="KW-0812">Transmembrane</keyword>
<organism evidence="2 3">
    <name type="scientific">Aliivibrio logei</name>
    <name type="common">Vibrio logei</name>
    <dbReference type="NCBI Taxonomy" id="688"/>
    <lineage>
        <taxon>Bacteria</taxon>
        <taxon>Pseudomonadati</taxon>
        <taxon>Pseudomonadota</taxon>
        <taxon>Gammaproteobacteria</taxon>
        <taxon>Vibrionales</taxon>
        <taxon>Vibrionaceae</taxon>
        <taxon>Aliivibrio</taxon>
    </lineage>
</organism>
<gene>
    <name evidence="2" type="ORF">A6E04_20480</name>
</gene>
<protein>
    <submittedName>
        <fullName evidence="2">Uncharacterized protein</fullName>
    </submittedName>
</protein>
<dbReference type="OrthoDB" id="5918625at2"/>
<keyword evidence="1" id="KW-1133">Transmembrane helix</keyword>
<proteinExistence type="predicted"/>
<evidence type="ECO:0000313" key="3">
    <source>
        <dbReference type="Proteomes" id="UP000093523"/>
    </source>
</evidence>